<dbReference type="AlphaFoldDB" id="A0A9Q9Z223"/>
<dbReference type="GeneID" id="109097952"/>
<accession>A0A9Q9Z223</accession>
<sequence>MIQDSCEVDVMDKGSLWTPLMRVSAISGNAAVTSIILQAGADVYVLDKAGKTPIMVAVLNNQKEMVKLLLDSGADHHIKNEYGAGAADMAKAFGRQNIINLLDKISFEDSNRLTSTGQFSYGDKK</sequence>
<dbReference type="Proteomes" id="UP001155660">
    <property type="component" value="Chromosome A17"/>
</dbReference>
<organism evidence="2">
    <name type="scientific">Cyprinus carpio</name>
    <name type="common">Common carp</name>
    <dbReference type="NCBI Taxonomy" id="7962"/>
    <lineage>
        <taxon>Eukaryota</taxon>
        <taxon>Metazoa</taxon>
        <taxon>Chordata</taxon>
        <taxon>Craniata</taxon>
        <taxon>Vertebrata</taxon>
        <taxon>Euteleostomi</taxon>
        <taxon>Actinopterygii</taxon>
        <taxon>Neopterygii</taxon>
        <taxon>Teleostei</taxon>
        <taxon>Ostariophysi</taxon>
        <taxon>Cypriniformes</taxon>
        <taxon>Cyprinidae</taxon>
        <taxon>Cyprininae</taxon>
        <taxon>Cyprinus</taxon>
    </lineage>
</organism>
<dbReference type="PANTHER" id="PTHR24183">
    <property type="entry name" value="FIBRONECTIN TYPE 3 AND ANKYRIN REPEAT DOMAINS PROTEIN 1"/>
    <property type="match status" value="1"/>
</dbReference>
<keyword evidence="1" id="KW-0040">ANK repeat</keyword>
<dbReference type="OrthoDB" id="9995210at2759"/>
<gene>
    <name evidence="2" type="primary">LOC109097952</name>
</gene>
<dbReference type="InterPro" id="IPR002110">
    <property type="entry name" value="Ankyrin_rpt"/>
</dbReference>
<dbReference type="Pfam" id="PF12796">
    <property type="entry name" value="Ank_2"/>
    <property type="match status" value="1"/>
</dbReference>
<dbReference type="SMART" id="SM00248">
    <property type="entry name" value="ANK"/>
    <property type="match status" value="2"/>
</dbReference>
<evidence type="ECO:0000256" key="1">
    <source>
        <dbReference type="PROSITE-ProRule" id="PRU00023"/>
    </source>
</evidence>
<evidence type="ECO:0000313" key="2">
    <source>
        <dbReference type="RefSeq" id="XP_042630597.1"/>
    </source>
</evidence>
<proteinExistence type="predicted"/>
<dbReference type="RefSeq" id="XP_042630597.1">
    <property type="nucleotide sequence ID" value="XM_042774663.1"/>
</dbReference>
<dbReference type="KEGG" id="ccar:109097952"/>
<dbReference type="GO" id="GO:0005634">
    <property type="term" value="C:nucleus"/>
    <property type="evidence" value="ECO:0007669"/>
    <property type="project" value="TreeGrafter"/>
</dbReference>
<dbReference type="PANTHER" id="PTHR24183:SF1">
    <property type="entry name" value="FIBRONECTIN TYPE 3 AND ANKYRIN REPEAT DOMAINS PROTEIN 1"/>
    <property type="match status" value="1"/>
</dbReference>
<reference evidence="2" key="1">
    <citation type="submission" date="2025-08" db="UniProtKB">
        <authorList>
            <consortium name="RefSeq"/>
        </authorList>
    </citation>
    <scope>IDENTIFICATION</scope>
    <source>
        <tissue evidence="2">Muscle</tissue>
    </source>
</reference>
<protein>
    <submittedName>
        <fullName evidence="2">Fibronectin type 3 and ankyrin repeat domains protein 1-like</fullName>
    </submittedName>
</protein>
<feature type="repeat" description="ANK" evidence="1">
    <location>
        <begin position="49"/>
        <end position="81"/>
    </location>
</feature>
<dbReference type="PROSITE" id="PS50088">
    <property type="entry name" value="ANK_REPEAT"/>
    <property type="match status" value="1"/>
</dbReference>
<name>A0A9Q9Z223_CYPCA</name>
<dbReference type="GO" id="GO:0042981">
    <property type="term" value="P:regulation of apoptotic process"/>
    <property type="evidence" value="ECO:0007669"/>
    <property type="project" value="TreeGrafter"/>
</dbReference>
<dbReference type="PROSITE" id="PS50297">
    <property type="entry name" value="ANK_REP_REGION"/>
    <property type="match status" value="1"/>
</dbReference>